<gene>
    <name evidence="7" type="ORF">IFM46972_10396</name>
</gene>
<dbReference type="EMBL" id="BLKC01000130">
    <property type="protein sequence ID" value="GFF55966.1"/>
    <property type="molecule type" value="Genomic_DNA"/>
</dbReference>
<dbReference type="PANTHER" id="PTHR42784">
    <property type="entry name" value="PYRANOSE 2-OXIDASE"/>
    <property type="match status" value="1"/>
</dbReference>
<dbReference type="GO" id="GO:0016614">
    <property type="term" value="F:oxidoreductase activity, acting on CH-OH group of donors"/>
    <property type="evidence" value="ECO:0007669"/>
    <property type="project" value="InterPro"/>
</dbReference>
<dbReference type="InterPro" id="IPR007867">
    <property type="entry name" value="GMC_OxRtase_C"/>
</dbReference>
<name>A0A8H3XP66_9EURO</name>
<keyword evidence="3" id="KW-0285">Flavoprotein</keyword>
<dbReference type="PANTHER" id="PTHR42784:SF1">
    <property type="entry name" value="PYRANOSE 2-OXIDASE"/>
    <property type="match status" value="1"/>
</dbReference>
<evidence type="ECO:0000256" key="3">
    <source>
        <dbReference type="ARBA" id="ARBA00022630"/>
    </source>
</evidence>
<dbReference type="SUPFAM" id="SSF54373">
    <property type="entry name" value="FAD-linked reductases, C-terminal domain"/>
    <property type="match status" value="1"/>
</dbReference>
<dbReference type="Proteomes" id="UP000465221">
    <property type="component" value="Unassembled WGS sequence"/>
</dbReference>
<evidence type="ECO:0000256" key="4">
    <source>
        <dbReference type="ARBA" id="ARBA00022827"/>
    </source>
</evidence>
<evidence type="ECO:0000313" key="8">
    <source>
        <dbReference type="Proteomes" id="UP000465221"/>
    </source>
</evidence>
<dbReference type="InterPro" id="IPR051473">
    <property type="entry name" value="P2Ox-like"/>
</dbReference>
<dbReference type="AlphaFoldDB" id="A0A8H3XP66"/>
<accession>A0A8H3XP66</accession>
<proteinExistence type="inferred from homology"/>
<comment type="cofactor">
    <cofactor evidence="1">
        <name>FAD</name>
        <dbReference type="ChEBI" id="CHEBI:57692"/>
    </cofactor>
</comment>
<evidence type="ECO:0000313" key="7">
    <source>
        <dbReference type="EMBL" id="GFF55966.1"/>
    </source>
</evidence>
<comment type="similarity">
    <text evidence="2">Belongs to the GMC oxidoreductase family.</text>
</comment>
<reference evidence="7 8" key="1">
    <citation type="submission" date="2020-01" db="EMBL/GenBank/DDBJ databases">
        <title>Draft genome sequence of Aspergillus udagawae IFM 46972.</title>
        <authorList>
            <person name="Takahashi H."/>
            <person name="Yaguchi T."/>
        </authorList>
    </citation>
    <scope>NUCLEOTIDE SEQUENCE [LARGE SCALE GENOMIC DNA]</scope>
    <source>
        <strain evidence="7 8">IFM 46972</strain>
    </source>
</reference>
<keyword evidence="4" id="KW-0274">FAD</keyword>
<feature type="domain" description="Glucose-methanol-choline oxidoreductase C-terminal" evidence="6">
    <location>
        <begin position="318"/>
        <end position="436"/>
    </location>
</feature>
<dbReference type="Gene3D" id="3.50.50.60">
    <property type="entry name" value="FAD/NAD(P)-binding domain"/>
    <property type="match status" value="1"/>
</dbReference>
<evidence type="ECO:0000259" key="6">
    <source>
        <dbReference type="Pfam" id="PF05199"/>
    </source>
</evidence>
<organism evidence="7 8">
    <name type="scientific">Aspergillus udagawae</name>
    <dbReference type="NCBI Taxonomy" id="91492"/>
    <lineage>
        <taxon>Eukaryota</taxon>
        <taxon>Fungi</taxon>
        <taxon>Dikarya</taxon>
        <taxon>Ascomycota</taxon>
        <taxon>Pezizomycotina</taxon>
        <taxon>Eurotiomycetes</taxon>
        <taxon>Eurotiomycetidae</taxon>
        <taxon>Eurotiales</taxon>
        <taxon>Aspergillaceae</taxon>
        <taxon>Aspergillus</taxon>
        <taxon>Aspergillus subgen. Fumigati</taxon>
    </lineage>
</organism>
<evidence type="ECO:0000256" key="1">
    <source>
        <dbReference type="ARBA" id="ARBA00001974"/>
    </source>
</evidence>
<dbReference type="InterPro" id="IPR036188">
    <property type="entry name" value="FAD/NAD-bd_sf"/>
</dbReference>
<sequence>MSAQNEVDGRRTLETDVLIVGSGPIGAVYARTIIDADKSINVLMVDMGEQKTRLIGDHKKNSTAVQRGSAHFTSTVQGALGLLSESANATSAPLDTIPRFTDVVSSTGGADGLPHNDLPAAPVVREVGGMGSYWSCATPEQHPMIERSDLFSHEEWSSLYGQARALFHTTDREFDHSLRHQLVKDTLIRAHKGREVANLPLACQRSTSNSDIISESKEGRYLTEQTMAVCQVAIRKGLIQSMWHDQRCREHFRKFPEDPLRIPFNDPPPEITIPLSEDYPWHTQIQRDPFHYNTVPTSIDPRLILDLRFFGYVKPVCENYVEFSSEVTDLFGMPQPIIHYRIGNEDSERAQAMMQDMINIAADLGDFIPGGEPKFLAPGAATHICGTTRAGKEDDGHSVVDRDSKVWRLENLFIGGCGVIPTQNACNPTLTAACFAIASARKVVEEIQGLKGQQYQSKL</sequence>
<keyword evidence="5" id="KW-0560">Oxidoreductase</keyword>
<protein>
    <recommendedName>
        <fullName evidence="6">Glucose-methanol-choline oxidoreductase C-terminal domain-containing protein</fullName>
    </recommendedName>
</protein>
<comment type="caution">
    <text evidence="7">The sequence shown here is derived from an EMBL/GenBank/DDBJ whole genome shotgun (WGS) entry which is preliminary data.</text>
</comment>
<evidence type="ECO:0000256" key="2">
    <source>
        <dbReference type="ARBA" id="ARBA00010790"/>
    </source>
</evidence>
<evidence type="ECO:0000256" key="5">
    <source>
        <dbReference type="ARBA" id="ARBA00023002"/>
    </source>
</evidence>
<dbReference type="Pfam" id="PF05199">
    <property type="entry name" value="GMC_oxred_C"/>
    <property type="match status" value="1"/>
</dbReference>
<dbReference type="SUPFAM" id="SSF51905">
    <property type="entry name" value="FAD/NAD(P)-binding domain"/>
    <property type="match status" value="1"/>
</dbReference>